<feature type="domain" description="PD-(D/E)XK endonuclease-like" evidence="4">
    <location>
        <begin position="608"/>
        <end position="837"/>
    </location>
</feature>
<evidence type="ECO:0000313" key="6">
    <source>
        <dbReference type="Proteomes" id="UP000023703"/>
    </source>
</evidence>
<keyword evidence="2" id="KW-0067">ATP-binding</keyword>
<dbReference type="Pfam" id="PF12705">
    <property type="entry name" value="PDDEXK_1"/>
    <property type="match status" value="1"/>
</dbReference>
<accession>X5EBE0</accession>
<keyword evidence="6" id="KW-1185">Reference proteome</keyword>
<organism evidence="5 6">
    <name type="scientific">Corynebacterium glyciniphilum AJ 3170</name>
    <dbReference type="NCBI Taxonomy" id="1404245"/>
    <lineage>
        <taxon>Bacteria</taxon>
        <taxon>Bacillati</taxon>
        <taxon>Actinomycetota</taxon>
        <taxon>Actinomycetes</taxon>
        <taxon>Mycobacteriales</taxon>
        <taxon>Corynebacteriaceae</taxon>
        <taxon>Corynebacterium</taxon>
    </lineage>
</organism>
<dbReference type="AlphaFoldDB" id="X5EBE0"/>
<evidence type="ECO:0000259" key="4">
    <source>
        <dbReference type="Pfam" id="PF12705"/>
    </source>
</evidence>
<dbReference type="RefSeq" id="WP_038549500.1">
    <property type="nucleotide sequence ID" value="NZ_CP006842.1"/>
</dbReference>
<keyword evidence="2" id="KW-0347">Helicase</keyword>
<keyword evidence="1" id="KW-0227">DNA damage</keyword>
<proteinExistence type="predicted"/>
<name>X5EBE0_9CORY</name>
<evidence type="ECO:0000256" key="2">
    <source>
        <dbReference type="ARBA" id="ARBA00022806"/>
    </source>
</evidence>
<dbReference type="OrthoDB" id="1488830at2"/>
<evidence type="ECO:0000256" key="3">
    <source>
        <dbReference type="ARBA" id="ARBA00023204"/>
    </source>
</evidence>
<dbReference type="HOGENOM" id="CLU_015152_0_0_11"/>
<dbReference type="GO" id="GO:0006281">
    <property type="term" value="P:DNA repair"/>
    <property type="evidence" value="ECO:0007669"/>
    <property type="project" value="UniProtKB-KW"/>
</dbReference>
<protein>
    <recommendedName>
        <fullName evidence="4">PD-(D/E)XK endonuclease-like domain-containing protein</fullName>
    </recommendedName>
</protein>
<keyword evidence="2" id="KW-0378">Hydrolase</keyword>
<evidence type="ECO:0000313" key="5">
    <source>
        <dbReference type="EMBL" id="AHW64705.1"/>
    </source>
</evidence>
<dbReference type="KEGG" id="cgy:CGLY_11300"/>
<dbReference type="Proteomes" id="UP000023703">
    <property type="component" value="Chromosome"/>
</dbReference>
<gene>
    <name evidence="5" type="ORF">CGLY_11300</name>
</gene>
<dbReference type="eggNOG" id="COG2887">
    <property type="taxonomic scope" value="Bacteria"/>
</dbReference>
<keyword evidence="2" id="KW-0547">Nucleotide-binding</keyword>
<sequence>MNITFGWGYDGARWTTPDSPATVGSVVVGPTRLIDLLSTRLACTAPEADQPLRIAAVRAALSSLVPARADDDPFARSFRADPWSLSRTVLAWRDELVAAGWDGVKARDASPRIALIAEVDALARVHPEWMPGAADLTGQVAATLTDLASSGATWPVGIGTLTVDNAFADLPPIWRSILDNLAALGVQVVEAAAPGPVQDLRIVTTDTEWDAASTTVRLLADTLLTHQEPVSVVASSATDVLDRELARRGLPQVGVRDRSTERAFAQIVPVFLAAVSSPPDVHAIGTLLEHTVTTTRTDDGTLVPVRLVPAKLRTELIRALSNQPGVGGPLWNDAITTTIAHYEGKDEPEAHKASLARDLDQLIRVDPLTEQDDSDAPGYDTARVADHLEWLADRLTTLAGNTDQDLKGMAQGTKAAAGIIAGLDGTTVSSHELTSITTDCTASAATSATSGSGAAASERQDVVASPSALGVGTSPVLWWLPVDDQSAPPQTFRPTEIAALRDAGIELPDREALSSLVLDSHLRAIRRRRSVTAVLPAEVNGETAAPHPVLTFLTNDVQGKDAAADGVDVPAAELIPASTHTPAPTDPLRPDPVERSIDPGEHLVPDYLSYSQWTSLLAHPLEWVLERQLGIAAAGLTSLPDGNQMIGTYLHAVVESIVERHLTDQDDPGTVTPTEDEVRRELEELMPQYASELLLPGHGRERGTVLVTGLASIMGLFTTLNATGIRISGAEAKYRTAIPNSRGAGGQPVQLGGYRDLDVILADGRDGVIDLKYTNSKKKYRELVEEGAALQLAVYAYSVAEDTTKLTNTPVAYYMLKHDRMDTSFPDFGSPEILEVSPGDIGSRTADDLWFRAVSGINRIFDDLRDGRIADVGNILAQGSWDELAKELRKEAKKKSPAPDDRISESPYSPEQVARYNDLIDIAVHRDFLPTDITKYHSFGLLTGLTGDYLDQ</sequence>
<dbReference type="InterPro" id="IPR038726">
    <property type="entry name" value="PDDEXK_AddAB-type"/>
</dbReference>
<keyword evidence="3" id="KW-0234">DNA repair</keyword>
<dbReference type="EMBL" id="CP006842">
    <property type="protein sequence ID" value="AHW64705.1"/>
    <property type="molecule type" value="Genomic_DNA"/>
</dbReference>
<reference evidence="5 6" key="1">
    <citation type="journal article" date="2015" name="Int. J. Syst. Evol. Microbiol.">
        <title>Revisiting Corynebacterium glyciniphilum (ex Kubota et al., 1972) sp. nov., nom. rev., isolated from putrefied banana.</title>
        <authorList>
            <person name="Al-Dilaimi A."/>
            <person name="Bednarz H."/>
            <person name="Lomker A."/>
            <person name="Niehaus K."/>
            <person name="Kalinowski J."/>
            <person name="Ruckert C."/>
        </authorList>
    </citation>
    <scope>NUCLEOTIDE SEQUENCE [LARGE SCALE GENOMIC DNA]</scope>
    <source>
        <strain evidence="5">AJ 3170</strain>
    </source>
</reference>
<dbReference type="STRING" id="1404245.CGLY_11300"/>
<dbReference type="GO" id="GO:0004386">
    <property type="term" value="F:helicase activity"/>
    <property type="evidence" value="ECO:0007669"/>
    <property type="project" value="UniProtKB-KW"/>
</dbReference>
<evidence type="ECO:0000256" key="1">
    <source>
        <dbReference type="ARBA" id="ARBA00022763"/>
    </source>
</evidence>